<sequence length="425" mass="47827">MSTPDQKKKKNGLKKNSLKSPRTVLADISKFQRKKKMPNDDKLLKQKSVALPPPPPPLIEKSRRAENNEGYSSSNSSPCSESLENAKKLVLESAPSPTSPRSPIPFTSKPQKRDTTEIKQEKTSVMSVNAEFMDQILWLLLNAGVDVLRIKVEKFVAMVQYKCNGNIKKLNEELNSLQPQEIAHFILPNTNMTIEQILGALRAPPVFAIEDAHRGAPSGLERSMCPPNEYYVVTKHTLDANACANIEAAFTCGQAQVCTLSIPSENNFVGEAVFSKQLPQDLFANDISHIHYTLHAHSCKLSSLDRDANKSYRFIADFQSRINKLERTVSKLIDHHRRQISAIETHDNTSQEKQPCIDNFSLIRQFLPSLAMNTQENKPYDHQKYSSFLLARALLIGILFGSFFAVLFCYHAGLLRPVHIYPLLE</sequence>
<dbReference type="AlphaFoldDB" id="A0A7S3NJS1"/>
<evidence type="ECO:0000256" key="2">
    <source>
        <dbReference type="SAM" id="Phobius"/>
    </source>
</evidence>
<evidence type="ECO:0000256" key="1">
    <source>
        <dbReference type="SAM" id="MobiDB-lite"/>
    </source>
</evidence>
<reference evidence="3" key="1">
    <citation type="submission" date="2021-01" db="EMBL/GenBank/DDBJ databases">
        <authorList>
            <person name="Corre E."/>
            <person name="Pelletier E."/>
            <person name="Niang G."/>
            <person name="Scheremetjew M."/>
            <person name="Finn R."/>
            <person name="Kale V."/>
            <person name="Holt S."/>
            <person name="Cochrane G."/>
            <person name="Meng A."/>
            <person name="Brown T."/>
            <person name="Cohen L."/>
        </authorList>
    </citation>
    <scope>NUCLEOTIDE SEQUENCE</scope>
    <source>
        <strain evidence="3">CCMP1510</strain>
    </source>
</reference>
<feature type="compositionally biased region" description="Basic residues" evidence="1">
    <location>
        <begin position="7"/>
        <end position="17"/>
    </location>
</feature>
<keyword evidence="2" id="KW-1133">Transmembrane helix</keyword>
<feature type="transmembrane region" description="Helical" evidence="2">
    <location>
        <begin position="389"/>
        <end position="413"/>
    </location>
</feature>
<accession>A0A7S3NJS1</accession>
<protein>
    <submittedName>
        <fullName evidence="3">Uncharacterized protein</fullName>
    </submittedName>
</protein>
<name>A0A7S3NJS1_9STRA</name>
<feature type="compositionally biased region" description="Basic and acidic residues" evidence="1">
    <location>
        <begin position="111"/>
        <end position="121"/>
    </location>
</feature>
<gene>
    <name evidence="3" type="ORF">ALAG00032_LOCUS5636</name>
</gene>
<keyword evidence="2" id="KW-0472">Membrane</keyword>
<feature type="compositionally biased region" description="Low complexity" evidence="1">
    <location>
        <begin position="68"/>
        <end position="83"/>
    </location>
</feature>
<organism evidence="3">
    <name type="scientific">Aureoumbra lagunensis</name>
    <dbReference type="NCBI Taxonomy" id="44058"/>
    <lineage>
        <taxon>Eukaryota</taxon>
        <taxon>Sar</taxon>
        <taxon>Stramenopiles</taxon>
        <taxon>Ochrophyta</taxon>
        <taxon>Pelagophyceae</taxon>
        <taxon>Pelagomonadales</taxon>
        <taxon>Aureoumbra</taxon>
    </lineage>
</organism>
<dbReference type="EMBL" id="HBIJ01008015">
    <property type="protein sequence ID" value="CAE0364894.1"/>
    <property type="molecule type" value="Transcribed_RNA"/>
</dbReference>
<evidence type="ECO:0000313" key="3">
    <source>
        <dbReference type="EMBL" id="CAE0364894.1"/>
    </source>
</evidence>
<keyword evidence="2" id="KW-0812">Transmembrane</keyword>
<feature type="region of interest" description="Disordered" evidence="1">
    <location>
        <begin position="1"/>
        <end position="121"/>
    </location>
</feature>
<proteinExistence type="predicted"/>